<keyword evidence="3 5" id="KW-1133">Transmembrane helix</keyword>
<evidence type="ECO:0000256" key="5">
    <source>
        <dbReference type="SAM" id="Phobius"/>
    </source>
</evidence>
<feature type="transmembrane region" description="Helical" evidence="5">
    <location>
        <begin position="12"/>
        <end position="32"/>
    </location>
</feature>
<organism evidence="6">
    <name type="scientific">freshwater metagenome</name>
    <dbReference type="NCBI Taxonomy" id="449393"/>
    <lineage>
        <taxon>unclassified sequences</taxon>
        <taxon>metagenomes</taxon>
        <taxon>ecological metagenomes</taxon>
    </lineage>
</organism>
<dbReference type="Pfam" id="PF02104">
    <property type="entry name" value="SURF1"/>
    <property type="match status" value="1"/>
</dbReference>
<evidence type="ECO:0000256" key="2">
    <source>
        <dbReference type="ARBA" id="ARBA00022692"/>
    </source>
</evidence>
<sequence length="254" mass="27473">MLELLRTRRWIGFSALVVFVIAAFGFLSHWQWQRADERRSQREGIERASDGSPVVLTGSPDAAVDEWTAVRLSGTYEAAGQVLVRQRPQNASNGYWVLTPLRLTGGPLVWVSRGWMAATGPATTTPSSPAAPAGIVDVTGWWRHPETVNEASRVGLPVGMVGAVDPSVLPVASPWPGYVQLSESSPAQAGLTLVPRPVIDEGQNVSYAVQWLLFAAVAMIGWFVFLRREAREDAAIDGVTRQTTSSEAPLDQVG</sequence>
<evidence type="ECO:0000313" key="6">
    <source>
        <dbReference type="EMBL" id="CAB4883056.1"/>
    </source>
</evidence>
<reference evidence="6" key="1">
    <citation type="submission" date="2020-05" db="EMBL/GenBank/DDBJ databases">
        <authorList>
            <person name="Chiriac C."/>
            <person name="Salcher M."/>
            <person name="Ghai R."/>
            <person name="Kavagutti S V."/>
        </authorList>
    </citation>
    <scope>NUCLEOTIDE SEQUENCE</scope>
</reference>
<dbReference type="GO" id="GO:0016020">
    <property type="term" value="C:membrane"/>
    <property type="evidence" value="ECO:0007669"/>
    <property type="project" value="UniProtKB-SubCell"/>
</dbReference>
<dbReference type="EMBL" id="CAFBLS010000204">
    <property type="protein sequence ID" value="CAB4883056.1"/>
    <property type="molecule type" value="Genomic_DNA"/>
</dbReference>
<accession>A0A6J7EJ45</accession>
<dbReference type="PANTHER" id="PTHR23427:SF2">
    <property type="entry name" value="SURFEIT LOCUS PROTEIN 1"/>
    <property type="match status" value="1"/>
</dbReference>
<dbReference type="PANTHER" id="PTHR23427">
    <property type="entry name" value="SURFEIT LOCUS PROTEIN"/>
    <property type="match status" value="1"/>
</dbReference>
<dbReference type="CDD" id="cd06662">
    <property type="entry name" value="SURF1"/>
    <property type="match status" value="1"/>
</dbReference>
<comment type="subcellular location">
    <subcellularLocation>
        <location evidence="1">Membrane</location>
    </subcellularLocation>
</comment>
<dbReference type="AlphaFoldDB" id="A0A6J7EJ45"/>
<proteinExistence type="predicted"/>
<name>A0A6J7EJ45_9ZZZZ</name>
<dbReference type="InterPro" id="IPR002994">
    <property type="entry name" value="Surf1/Shy1"/>
</dbReference>
<evidence type="ECO:0000256" key="3">
    <source>
        <dbReference type="ARBA" id="ARBA00022989"/>
    </source>
</evidence>
<keyword evidence="2 5" id="KW-0812">Transmembrane</keyword>
<dbReference type="PROSITE" id="PS50895">
    <property type="entry name" value="SURF1"/>
    <property type="match status" value="1"/>
</dbReference>
<evidence type="ECO:0000256" key="4">
    <source>
        <dbReference type="ARBA" id="ARBA00023136"/>
    </source>
</evidence>
<dbReference type="InterPro" id="IPR045214">
    <property type="entry name" value="Surf1/Surf4"/>
</dbReference>
<feature type="transmembrane region" description="Helical" evidence="5">
    <location>
        <begin position="207"/>
        <end position="226"/>
    </location>
</feature>
<protein>
    <submittedName>
        <fullName evidence="6">Unannotated protein</fullName>
    </submittedName>
</protein>
<evidence type="ECO:0000256" key="1">
    <source>
        <dbReference type="ARBA" id="ARBA00004370"/>
    </source>
</evidence>
<keyword evidence="4 5" id="KW-0472">Membrane</keyword>
<gene>
    <name evidence="6" type="ORF">UFOPK3402_01486</name>
</gene>